<dbReference type="EMBL" id="JWIC01000007">
    <property type="protein sequence ID" value="KID55998.1"/>
    <property type="molecule type" value="Genomic_DNA"/>
</dbReference>
<protein>
    <submittedName>
        <fullName evidence="2">Uncharacterized protein</fullName>
    </submittedName>
</protein>
<sequence>MSSSAQDCTQSNAIPSSESWQDIDLASAQDYTPEDAPVSEPLTGKEKAGVNLTWGIISVLIGFLVIILCIFMWGEYQFFIAMRETQQLMLTNQVINSDVLKQLTQQRSDFRAFWFDTLQLILLNVLFPTLTALLGYVFGTSRNGNNS</sequence>
<gene>
    <name evidence="2" type="ORF">JF50_16915</name>
</gene>
<comment type="caution">
    <text evidence="2">The sequence shown here is derived from an EMBL/GenBank/DDBJ whole genome shotgun (WGS) entry which is preliminary data.</text>
</comment>
<dbReference type="Proteomes" id="UP000031327">
    <property type="component" value="Unassembled WGS sequence"/>
</dbReference>
<keyword evidence="1" id="KW-0812">Transmembrane</keyword>
<dbReference type="RefSeq" id="WP_039610570.1">
    <property type="nucleotide sequence ID" value="NZ_JWIC01000007.1"/>
</dbReference>
<feature type="transmembrane region" description="Helical" evidence="1">
    <location>
        <begin position="113"/>
        <end position="138"/>
    </location>
</feature>
<proteinExistence type="predicted"/>
<name>A0A0C1MNC0_9GAMM</name>
<evidence type="ECO:0000313" key="3">
    <source>
        <dbReference type="Proteomes" id="UP000031327"/>
    </source>
</evidence>
<keyword evidence="1" id="KW-0472">Membrane</keyword>
<dbReference type="OrthoDB" id="6306792at2"/>
<accession>A0A0C1MNC0</accession>
<organism evidence="2 3">
    <name type="scientific">Pseudoalteromonas luteoviolacea</name>
    <dbReference type="NCBI Taxonomy" id="43657"/>
    <lineage>
        <taxon>Bacteria</taxon>
        <taxon>Pseudomonadati</taxon>
        <taxon>Pseudomonadota</taxon>
        <taxon>Gammaproteobacteria</taxon>
        <taxon>Alteromonadales</taxon>
        <taxon>Pseudoalteromonadaceae</taxon>
        <taxon>Pseudoalteromonas</taxon>
    </lineage>
</organism>
<keyword evidence="1" id="KW-1133">Transmembrane helix</keyword>
<evidence type="ECO:0000313" key="2">
    <source>
        <dbReference type="EMBL" id="KID55998.1"/>
    </source>
</evidence>
<evidence type="ECO:0000256" key="1">
    <source>
        <dbReference type="SAM" id="Phobius"/>
    </source>
</evidence>
<dbReference type="AlphaFoldDB" id="A0A0C1MNC0"/>
<reference evidence="2 3" key="1">
    <citation type="submission" date="2014-12" db="EMBL/GenBank/DDBJ databases">
        <title>Draft Genome Sequence of Pseudoalteromonas luteoviolacea HI1.</title>
        <authorList>
            <person name="Asahina A.Y."/>
            <person name="Hadfield M.G."/>
        </authorList>
    </citation>
    <scope>NUCLEOTIDE SEQUENCE [LARGE SCALE GENOMIC DNA]</scope>
    <source>
        <strain evidence="2 3">HI1</strain>
    </source>
</reference>
<feature type="transmembrane region" description="Helical" evidence="1">
    <location>
        <begin position="52"/>
        <end position="73"/>
    </location>
</feature>